<proteinExistence type="predicted"/>
<dbReference type="InterPro" id="IPR010405">
    <property type="entry name" value="COBRA1"/>
</dbReference>
<reference evidence="1" key="1">
    <citation type="submission" date="2022-11" db="EMBL/GenBank/DDBJ databases">
        <authorList>
            <person name="Kikuchi T."/>
        </authorList>
    </citation>
    <scope>NUCLEOTIDE SEQUENCE</scope>
    <source>
        <strain evidence="1">PS1010</strain>
    </source>
</reference>
<comment type="caution">
    <text evidence="1">The sequence shown here is derived from an EMBL/GenBank/DDBJ whole genome shotgun (WGS) entry which is preliminary data.</text>
</comment>
<dbReference type="OrthoDB" id="5548359at2759"/>
<dbReference type="GO" id="GO:0032021">
    <property type="term" value="C:NELF complex"/>
    <property type="evidence" value="ECO:0007669"/>
    <property type="project" value="TreeGrafter"/>
</dbReference>
<evidence type="ECO:0000313" key="1">
    <source>
        <dbReference type="EMBL" id="CAI5452187.1"/>
    </source>
</evidence>
<evidence type="ECO:0000313" key="2">
    <source>
        <dbReference type="Proteomes" id="UP001152747"/>
    </source>
</evidence>
<dbReference type="Pfam" id="PF06209">
    <property type="entry name" value="COBRA1"/>
    <property type="match status" value="1"/>
</dbReference>
<name>A0A9P1N8Y3_9PELO</name>
<accession>A0A9P1N8Y3</accession>
<dbReference type="EMBL" id="CANHGI010000005">
    <property type="protein sequence ID" value="CAI5452187.1"/>
    <property type="molecule type" value="Genomic_DNA"/>
</dbReference>
<keyword evidence="2" id="KW-1185">Reference proteome</keyword>
<dbReference type="PANTHER" id="PTHR13503">
    <property type="entry name" value="NEGATIVE ELONGATION FACTOR COMPLEX MEMBER B"/>
    <property type="match status" value="1"/>
</dbReference>
<protein>
    <submittedName>
        <fullName evidence="1">Uncharacterized protein</fullName>
    </submittedName>
</protein>
<dbReference type="AlphaFoldDB" id="A0A9P1N8Y3"/>
<sequence>MILYQSAVFCTGRYHRNTEITVQTRWNKKEMTMIIILYRFLKTKKEDYIMRDNSEVPIRSQGIARSEFYDLCLTKLADKIKWRIEDMRKTKDGDSRLRFHLGEFFRMHSAPPFRPIVIKLIESISPYIDEHFLYAICKTEELYKNCNMQVKRVCWKMNEELFFDEIRTKVNEYLKNKEDIICSIDPNQTNFFTKETTKSRRNWPQIPEIIAMIGKNDILYKVFMKYLRNQFNEVANFHLCSLKSEFTIAAHEKGIEDPLYTQHLQIKTVSLLRFSKKWKVMMKSSINEMSITRKKPDVMDGDQFGSS</sequence>
<dbReference type="Proteomes" id="UP001152747">
    <property type="component" value="Unassembled WGS sequence"/>
</dbReference>
<gene>
    <name evidence="1" type="ORF">CAMP_LOCUS14824</name>
</gene>
<dbReference type="PANTHER" id="PTHR13503:SF3">
    <property type="entry name" value="NEGATIVE ELONGATION FACTOR B"/>
    <property type="match status" value="1"/>
</dbReference>
<organism evidence="1 2">
    <name type="scientific">Caenorhabditis angaria</name>
    <dbReference type="NCBI Taxonomy" id="860376"/>
    <lineage>
        <taxon>Eukaryota</taxon>
        <taxon>Metazoa</taxon>
        <taxon>Ecdysozoa</taxon>
        <taxon>Nematoda</taxon>
        <taxon>Chromadorea</taxon>
        <taxon>Rhabditida</taxon>
        <taxon>Rhabditina</taxon>
        <taxon>Rhabditomorpha</taxon>
        <taxon>Rhabditoidea</taxon>
        <taxon>Rhabditidae</taxon>
        <taxon>Peloderinae</taxon>
        <taxon>Caenorhabditis</taxon>
    </lineage>
</organism>
<dbReference type="GO" id="GO:0034244">
    <property type="term" value="P:negative regulation of transcription elongation by RNA polymerase II"/>
    <property type="evidence" value="ECO:0007669"/>
    <property type="project" value="TreeGrafter"/>
</dbReference>